<dbReference type="eggNOG" id="COG3182">
    <property type="taxonomic scope" value="Bacteria"/>
</dbReference>
<proteinExistence type="predicted"/>
<gene>
    <name evidence="3" type="ORF">PD5205_03416</name>
    <name evidence="2" type="ORF">PD885_00574</name>
</gene>
<keyword evidence="1" id="KW-1133">Transmembrane helix</keyword>
<dbReference type="STRING" id="48664.BER92_16620"/>
<feature type="transmembrane region" description="Helical" evidence="1">
    <location>
        <begin position="56"/>
        <end position="77"/>
    </location>
</feature>
<evidence type="ECO:0000313" key="3">
    <source>
        <dbReference type="EMBL" id="SMR04692.1"/>
    </source>
</evidence>
<dbReference type="AlphaFoldDB" id="A0A1Y6H7M9"/>
<sequence>MIKHKKIFKDFFTFRPGKGLRLMDALNIGAVAGLPIAFTSFFSANRLLPVTLEARAAMEANLFFVAWATALLAAFVWPRRAMGSWQLYLGVRLPAGQWTLAGVDLVCPELGVCLDIGACSIEKCTAARVCATCVCRCRRARAGQRTDAGKCMSVLLLLAPNLSGLAAFCLAMDKHQRQVHARMLGATRSRQLRAQGWGIG</sequence>
<keyword evidence="1" id="KW-0812">Transmembrane</keyword>
<evidence type="ECO:0000313" key="5">
    <source>
        <dbReference type="Proteomes" id="UP000195953"/>
    </source>
</evidence>
<name>A0A1Y6H7M9_9XANT</name>
<evidence type="ECO:0000313" key="4">
    <source>
        <dbReference type="Proteomes" id="UP000195877"/>
    </source>
</evidence>
<keyword evidence="3" id="KW-0808">Transferase</keyword>
<accession>A0A1Y6H7M9</accession>
<keyword evidence="1" id="KW-0472">Membrane</keyword>
<dbReference type="EMBL" id="LT853885">
    <property type="protein sequence ID" value="SMR04692.1"/>
    <property type="molecule type" value="Genomic_DNA"/>
</dbReference>
<dbReference type="InterPro" id="IPR021762">
    <property type="entry name" value="DUF3325"/>
</dbReference>
<feature type="transmembrane region" description="Helical" evidence="1">
    <location>
        <begin position="21"/>
        <end position="44"/>
    </location>
</feature>
<dbReference type="Proteomes" id="UP000195877">
    <property type="component" value="Chromosome 1"/>
</dbReference>
<dbReference type="GO" id="GO:0016301">
    <property type="term" value="F:kinase activity"/>
    <property type="evidence" value="ECO:0007669"/>
    <property type="project" value="UniProtKB-KW"/>
</dbReference>
<dbReference type="KEGG" id="xfr:BER92_16620"/>
<evidence type="ECO:0000313" key="2">
    <source>
        <dbReference type="EMBL" id="SMQ97842.1"/>
    </source>
</evidence>
<evidence type="ECO:0000256" key="1">
    <source>
        <dbReference type="SAM" id="Phobius"/>
    </source>
</evidence>
<keyword evidence="3" id="KW-0418">Kinase</keyword>
<dbReference type="Pfam" id="PF11804">
    <property type="entry name" value="DUF3325"/>
    <property type="match status" value="1"/>
</dbReference>
<reference evidence="2 4" key="1">
    <citation type="submission" date="2017-05" db="EMBL/GenBank/DDBJ databases">
        <authorList>
            <person name="Blom J."/>
        </authorList>
    </citation>
    <scope>NUCLEOTIDE SEQUENCE [LARGE SCALE GENOMIC DNA]</scope>
    <source>
        <strain evidence="2">PD885</strain>
    </source>
</reference>
<dbReference type="Proteomes" id="UP000195953">
    <property type="component" value="Chromosome 1"/>
</dbReference>
<reference evidence="3 5" key="2">
    <citation type="submission" date="2017-05" db="EMBL/GenBank/DDBJ databases">
        <authorList>
            <person name="Song R."/>
            <person name="Chenine A.L."/>
            <person name="Ruprecht R.M."/>
        </authorList>
    </citation>
    <scope>NUCLEOTIDE SEQUENCE [LARGE SCALE GENOMIC DNA]</scope>
    <source>
        <strain evidence="3">PD5205</strain>
    </source>
</reference>
<organism evidence="3 5">
    <name type="scientific">Xanthomonas fragariae</name>
    <dbReference type="NCBI Taxonomy" id="48664"/>
    <lineage>
        <taxon>Bacteria</taxon>
        <taxon>Pseudomonadati</taxon>
        <taxon>Pseudomonadota</taxon>
        <taxon>Gammaproteobacteria</taxon>
        <taxon>Lysobacterales</taxon>
        <taxon>Lysobacteraceae</taxon>
        <taxon>Xanthomonas</taxon>
    </lineage>
</organism>
<protein>
    <submittedName>
        <fullName evidence="3">Aspartate kinase</fullName>
    </submittedName>
</protein>
<dbReference type="EMBL" id="LT853882">
    <property type="protein sequence ID" value="SMQ97842.1"/>
    <property type="molecule type" value="Genomic_DNA"/>
</dbReference>
<keyword evidence="4" id="KW-1185">Reference proteome</keyword>